<comment type="caution">
    <text evidence="2">The sequence shown here is derived from an EMBL/GenBank/DDBJ whole genome shotgun (WGS) entry which is preliminary data.</text>
</comment>
<keyword evidence="1" id="KW-1133">Transmembrane helix</keyword>
<dbReference type="Proteomes" id="UP000238479">
    <property type="component" value="Chromosome 1"/>
</dbReference>
<feature type="transmembrane region" description="Helical" evidence="1">
    <location>
        <begin position="12"/>
        <end position="36"/>
    </location>
</feature>
<name>A0A2P6SBT5_ROSCH</name>
<evidence type="ECO:0008006" key="4">
    <source>
        <dbReference type="Google" id="ProtNLM"/>
    </source>
</evidence>
<evidence type="ECO:0000256" key="1">
    <source>
        <dbReference type="SAM" id="Phobius"/>
    </source>
</evidence>
<gene>
    <name evidence="2" type="ORF">RchiOBHm_Chr1g0332521</name>
</gene>
<dbReference type="EMBL" id="PDCK01000039">
    <property type="protein sequence ID" value="PRQ56142.1"/>
    <property type="molecule type" value="Genomic_DNA"/>
</dbReference>
<sequence length="143" mass="15414">MLLSFYGTFGNIGVISFSSMFLIYNPSIVASLAFAASREFLQIPPKLLPPRHSCIADLSTKETHWSAPQCGSLKLNTDAAWDEDSNSCGLAVVIHDSSGVIVGGSSRFLLCKIPFLRWTGRLPELLLVYKLLPAASIVLTGVG</sequence>
<evidence type="ECO:0000313" key="3">
    <source>
        <dbReference type="Proteomes" id="UP000238479"/>
    </source>
</evidence>
<protein>
    <recommendedName>
        <fullName evidence="4">RNase H type-1 domain-containing protein</fullName>
    </recommendedName>
</protein>
<dbReference type="Gramene" id="PRQ56142">
    <property type="protein sequence ID" value="PRQ56142"/>
    <property type="gene ID" value="RchiOBHm_Chr1g0332521"/>
</dbReference>
<organism evidence="2 3">
    <name type="scientific">Rosa chinensis</name>
    <name type="common">China rose</name>
    <dbReference type="NCBI Taxonomy" id="74649"/>
    <lineage>
        <taxon>Eukaryota</taxon>
        <taxon>Viridiplantae</taxon>
        <taxon>Streptophyta</taxon>
        <taxon>Embryophyta</taxon>
        <taxon>Tracheophyta</taxon>
        <taxon>Spermatophyta</taxon>
        <taxon>Magnoliopsida</taxon>
        <taxon>eudicotyledons</taxon>
        <taxon>Gunneridae</taxon>
        <taxon>Pentapetalae</taxon>
        <taxon>rosids</taxon>
        <taxon>fabids</taxon>
        <taxon>Rosales</taxon>
        <taxon>Rosaceae</taxon>
        <taxon>Rosoideae</taxon>
        <taxon>Rosoideae incertae sedis</taxon>
        <taxon>Rosa</taxon>
    </lineage>
</organism>
<evidence type="ECO:0000313" key="2">
    <source>
        <dbReference type="EMBL" id="PRQ56142.1"/>
    </source>
</evidence>
<accession>A0A2P6SBT5</accession>
<keyword evidence="1" id="KW-0472">Membrane</keyword>
<reference evidence="2 3" key="1">
    <citation type="journal article" date="2018" name="Nat. Genet.">
        <title>The Rosa genome provides new insights in the design of modern roses.</title>
        <authorList>
            <person name="Bendahmane M."/>
        </authorList>
    </citation>
    <scope>NUCLEOTIDE SEQUENCE [LARGE SCALE GENOMIC DNA]</scope>
    <source>
        <strain evidence="3">cv. Old Blush</strain>
    </source>
</reference>
<proteinExistence type="predicted"/>
<dbReference type="AlphaFoldDB" id="A0A2P6SBT5"/>
<keyword evidence="1" id="KW-0812">Transmembrane</keyword>
<keyword evidence="3" id="KW-1185">Reference proteome</keyword>